<evidence type="ECO:0000313" key="1">
    <source>
        <dbReference type="EMBL" id="MFM0103718.1"/>
    </source>
</evidence>
<name>A0ACC7N9M4_9BURK</name>
<sequence>MKREPILECDVLVLGSGAAGLAAAVTAATRGLRVVVAEKADVFGGTSAWSGGWMWIPGNPLATRAGIVEESEASRTYLRNELGAHFNGAKVDALLEAGPRMVEFFERHTSMRFIDGNRIPDFHTTPGAASGGRSVCAMPFDGRELGPLIDRLRPPLGVVTLKGLAIGSGQDLAHFFNATRSLRSAMHVLRRLAAFAGHKLRYGRSMHLVNGNALVARLLQSAHDRGVDLRTNAKAVALLREADGAAGKEAGRVTGARVEIDGVSHQVRAARGVVLACGGYPHDRARRAQTFAYTPSGREHWSAAPLSNTGDGIRLGEAVGGHFDASLETPAAWAPVSLVPQGGGQPAVAFPHLIERAKPGVIAVTRAGRRFVNEASSYHDFMSALIGTTPDGDEVCAWLICDHHFQRRYGLGFSKPFPFPTGPYRRSDYLKRANSLAELAAQCGIDSQGLANTVAAYNSYAKDGYDPQFHKGSTPYNRVQGDARHAPNPCVAPLEDGPYYAVKLLPGNLGTFGGLATDASAHVLGDNGQPVPGLYAVGNDSASMMGGCYPSGGITLGPAMTFGYLAGLALASAAETAQADSTKQSIPPTNSTLQSQGHMQ</sequence>
<comment type="caution">
    <text evidence="1">The sequence shown here is derived from an EMBL/GenBank/DDBJ whole genome shotgun (WGS) entry which is preliminary data.</text>
</comment>
<gene>
    <name evidence="1" type="ORF">PQR01_09580</name>
</gene>
<accession>A0ACC7N9M4</accession>
<reference evidence="1 2" key="1">
    <citation type="journal article" date="2024" name="Chem. Sci.">
        <title>Discovery of megapolipeptins by genome mining of a Burkholderiales bacteria collection.</title>
        <authorList>
            <person name="Paulo B.S."/>
            <person name="Recchia M.J.J."/>
            <person name="Lee S."/>
            <person name="Fergusson C.H."/>
            <person name="Romanowski S.B."/>
            <person name="Hernandez A."/>
            <person name="Krull N."/>
            <person name="Liu D.Y."/>
            <person name="Cavanagh H."/>
            <person name="Bos A."/>
            <person name="Gray C.A."/>
            <person name="Murphy B.T."/>
            <person name="Linington R.G."/>
            <person name="Eustaquio A.S."/>
        </authorList>
    </citation>
    <scope>NUCLEOTIDE SEQUENCE [LARGE SCALE GENOMIC DNA]</scope>
    <source>
        <strain evidence="1 2">RL18-126-BIB-B</strain>
    </source>
</reference>
<dbReference type="EMBL" id="JAQQDW010000013">
    <property type="protein sequence ID" value="MFM0103718.1"/>
    <property type="molecule type" value="Genomic_DNA"/>
</dbReference>
<organism evidence="1 2">
    <name type="scientific">Paraburkholderia rhynchosiae</name>
    <dbReference type="NCBI Taxonomy" id="487049"/>
    <lineage>
        <taxon>Bacteria</taxon>
        <taxon>Pseudomonadati</taxon>
        <taxon>Pseudomonadota</taxon>
        <taxon>Betaproteobacteria</taxon>
        <taxon>Burkholderiales</taxon>
        <taxon>Burkholderiaceae</taxon>
        <taxon>Paraburkholderia</taxon>
    </lineage>
</organism>
<dbReference type="Proteomes" id="UP001629235">
    <property type="component" value="Unassembled WGS sequence"/>
</dbReference>
<evidence type="ECO:0000313" key="2">
    <source>
        <dbReference type="Proteomes" id="UP001629235"/>
    </source>
</evidence>
<keyword evidence="2" id="KW-1185">Reference proteome</keyword>
<protein>
    <submittedName>
        <fullName evidence="1">FAD-dependent oxidoreductase</fullName>
    </submittedName>
</protein>
<proteinExistence type="predicted"/>